<dbReference type="InterPro" id="IPR045340">
    <property type="entry name" value="DUF6533"/>
</dbReference>
<dbReference type="Pfam" id="PF20151">
    <property type="entry name" value="DUF6533"/>
    <property type="match status" value="1"/>
</dbReference>
<dbReference type="EMBL" id="JAACJK010000226">
    <property type="protein sequence ID" value="KAF5311501.1"/>
    <property type="molecule type" value="Genomic_DNA"/>
</dbReference>
<reference evidence="3 4" key="1">
    <citation type="journal article" date="2020" name="ISME J.">
        <title>Uncovering the hidden diversity of litter-decomposition mechanisms in mushroom-forming fungi.</title>
        <authorList>
            <person name="Floudas D."/>
            <person name="Bentzer J."/>
            <person name="Ahren D."/>
            <person name="Johansson T."/>
            <person name="Persson P."/>
            <person name="Tunlid A."/>
        </authorList>
    </citation>
    <scope>NUCLEOTIDE SEQUENCE [LARGE SCALE GENOMIC DNA]</scope>
    <source>
        <strain evidence="3 4">CBS 175.51</strain>
    </source>
</reference>
<dbReference type="AlphaFoldDB" id="A0A8H5ET79"/>
<gene>
    <name evidence="3" type="ORF">D9611_011535</name>
</gene>
<keyword evidence="1" id="KW-1133">Transmembrane helix</keyword>
<feature type="transmembrane region" description="Helical" evidence="1">
    <location>
        <begin position="201"/>
        <end position="226"/>
    </location>
</feature>
<feature type="transmembrane region" description="Helical" evidence="1">
    <location>
        <begin position="246"/>
        <end position="263"/>
    </location>
</feature>
<keyword evidence="1" id="KW-0812">Transmembrane</keyword>
<feature type="domain" description="DUF6533" evidence="2">
    <location>
        <begin position="29"/>
        <end position="73"/>
    </location>
</feature>
<feature type="transmembrane region" description="Helical" evidence="1">
    <location>
        <begin position="128"/>
        <end position="150"/>
    </location>
</feature>
<sequence length="353" mass="39389">MTVDAGTKSPAAQAAALIEAIRANRIVNYAAIGSSLVLCVDFLENLQREVEHMWSEGISIPKVLFFLLRYYSFVHTIISVMYHGNTHYAGEACTAPFLRDAYSSLTVHTICEAISYVRVFAFAGRSTILLPILTVSFVVGLNLKCTSSLIELKLTALRVPRRQGTTSLQYYFLTKFTKTVKFANLPASALLGCIPVAGENMWLSIVFILILFSLVLTTGIMIFIAYRRRANTHGIGGLLRLFYRDGIFYFLTLSTLAVTNIIFDHTAPPNGLQFMMVQIQVHFNSVITARMLIHLREWAKKDIQVNPYVLHGNAATSTAFGELEFSGTESKSSRKAPRVFIEVNRDYTISPGY</sequence>
<keyword evidence="4" id="KW-1185">Reference proteome</keyword>
<evidence type="ECO:0000256" key="1">
    <source>
        <dbReference type="SAM" id="Phobius"/>
    </source>
</evidence>
<name>A0A8H5ET79_9AGAR</name>
<accession>A0A8H5ET79</accession>
<evidence type="ECO:0000313" key="3">
    <source>
        <dbReference type="EMBL" id="KAF5311501.1"/>
    </source>
</evidence>
<organism evidence="3 4">
    <name type="scientific">Ephemerocybe angulata</name>
    <dbReference type="NCBI Taxonomy" id="980116"/>
    <lineage>
        <taxon>Eukaryota</taxon>
        <taxon>Fungi</taxon>
        <taxon>Dikarya</taxon>
        <taxon>Basidiomycota</taxon>
        <taxon>Agaricomycotina</taxon>
        <taxon>Agaricomycetes</taxon>
        <taxon>Agaricomycetidae</taxon>
        <taxon>Agaricales</taxon>
        <taxon>Agaricineae</taxon>
        <taxon>Psathyrellaceae</taxon>
        <taxon>Ephemerocybe</taxon>
    </lineage>
</organism>
<evidence type="ECO:0000259" key="2">
    <source>
        <dbReference type="Pfam" id="PF20151"/>
    </source>
</evidence>
<protein>
    <recommendedName>
        <fullName evidence="2">DUF6533 domain-containing protein</fullName>
    </recommendedName>
</protein>
<dbReference type="OrthoDB" id="3346251at2759"/>
<dbReference type="Proteomes" id="UP000541558">
    <property type="component" value="Unassembled WGS sequence"/>
</dbReference>
<proteinExistence type="predicted"/>
<comment type="caution">
    <text evidence="3">The sequence shown here is derived from an EMBL/GenBank/DDBJ whole genome shotgun (WGS) entry which is preliminary data.</text>
</comment>
<evidence type="ECO:0000313" key="4">
    <source>
        <dbReference type="Proteomes" id="UP000541558"/>
    </source>
</evidence>
<keyword evidence="1" id="KW-0472">Membrane</keyword>